<dbReference type="EMBL" id="UYIG01000001">
    <property type="protein sequence ID" value="VDG26601.1"/>
    <property type="molecule type" value="Genomic_DNA"/>
</dbReference>
<keyword evidence="6 8" id="KW-1133">Transmembrane helix</keyword>
<feature type="transmembrane region" description="Helical" evidence="8">
    <location>
        <begin position="41"/>
        <end position="67"/>
    </location>
</feature>
<feature type="transmembrane region" description="Helical" evidence="8">
    <location>
        <begin position="188"/>
        <end position="210"/>
    </location>
</feature>
<comment type="subcellular location">
    <subcellularLocation>
        <location evidence="1">Cell membrane</location>
        <topology evidence="1">Multi-pass membrane protein</topology>
    </subcellularLocation>
</comment>
<feature type="transmembrane region" description="Helical" evidence="8">
    <location>
        <begin position="437"/>
        <end position="462"/>
    </location>
</feature>
<dbReference type="PANTHER" id="PTHR33989">
    <property type="match status" value="1"/>
</dbReference>
<accession>A0A660DUL2</accession>
<feature type="domain" description="PTS EIIC type-3" evidence="9">
    <location>
        <begin position="15"/>
        <end position="462"/>
    </location>
</feature>
<dbReference type="GO" id="GO:1901264">
    <property type="term" value="P:carbohydrate derivative transport"/>
    <property type="evidence" value="ECO:0007669"/>
    <property type="project" value="TreeGrafter"/>
</dbReference>
<dbReference type="InterPro" id="IPR003352">
    <property type="entry name" value="PTS_EIIC"/>
</dbReference>
<proteinExistence type="predicted"/>
<dbReference type="RefSeq" id="WP_130851112.1">
    <property type="nucleotide sequence ID" value="NZ_UYIG01000001.1"/>
</dbReference>
<evidence type="ECO:0000313" key="11">
    <source>
        <dbReference type="Proteomes" id="UP000289996"/>
    </source>
</evidence>
<sequence length="492" mass="51756">MENSNSSNSAFSKFINDKILPPVMKFVNTKPVKALQDGMVYALPFIIIGSVFLILANFPIPAVAAAIKASGWAAFFNQAYTATFAIMSVWAAVGIAYVYVRNEGYEALPAGLTSLATFFLLQTLNIASPLAGAMGKAGTGITNAAGNVVMSGTAVSSNIDKLPSALRGFLTTPVSGVINLTWLGGQGMVAAIIIGILVGWAYSAMIRAGWKITLPEQVPASVAGQFTAMIPAGVIITVSMLIYAAISAFGNTDLLQLIYTMLQAPLQGLSDSLGGALVIAFLVPFFWFFGVHGGLIMGAITSGLLIPNTADNAALTKAGKLTVANGAHIVTNEFYNNFINLTGSGITIGLVIFTLFAARSVQLKTIGKIELVPALFNINEPFLFGLPLVMNPFLAIPFFLTPVLVALSTYLVIYFGIVPPLNGVAAPWTTPAIISGFLIGGWKMAIWQTITLVMSTAIYFPFAKKYDRILKSQEDAKAAAEAAAGNAAAEKA</sequence>
<name>A0A660DUL2_9LACO</name>
<evidence type="ECO:0000256" key="4">
    <source>
        <dbReference type="ARBA" id="ARBA00022597"/>
    </source>
</evidence>
<keyword evidence="7 8" id="KW-0472">Membrane</keyword>
<keyword evidence="4" id="KW-0762">Sugar transport</keyword>
<dbReference type="NCBIfam" id="TIGR00410">
    <property type="entry name" value="lacE"/>
    <property type="match status" value="1"/>
</dbReference>
<gene>
    <name evidence="10" type="ORF">MUDAN_MDHGFNIF_00040</name>
</gene>
<evidence type="ECO:0000256" key="2">
    <source>
        <dbReference type="ARBA" id="ARBA00022448"/>
    </source>
</evidence>
<feature type="transmembrane region" description="Helical" evidence="8">
    <location>
        <begin position="393"/>
        <end position="417"/>
    </location>
</feature>
<evidence type="ECO:0000256" key="8">
    <source>
        <dbReference type="SAM" id="Phobius"/>
    </source>
</evidence>
<evidence type="ECO:0000256" key="3">
    <source>
        <dbReference type="ARBA" id="ARBA00022475"/>
    </source>
</evidence>
<keyword evidence="5 8" id="KW-0812">Transmembrane</keyword>
<keyword evidence="3" id="KW-1003">Cell membrane</keyword>
<dbReference type="GO" id="GO:0009401">
    <property type="term" value="P:phosphoenolpyruvate-dependent sugar phosphotransferase system"/>
    <property type="evidence" value="ECO:0007669"/>
    <property type="project" value="InterPro"/>
</dbReference>
<dbReference type="OrthoDB" id="1550290at2"/>
<feature type="transmembrane region" description="Helical" evidence="8">
    <location>
        <begin position="273"/>
        <end position="300"/>
    </location>
</feature>
<dbReference type="Proteomes" id="UP000289996">
    <property type="component" value="Unassembled WGS sequence"/>
</dbReference>
<protein>
    <submittedName>
        <fullName evidence="10">Cellobiose PTS, EIIC [Lactobacillus plantarum JDM1]</fullName>
    </submittedName>
</protein>
<dbReference type="GO" id="GO:0005886">
    <property type="term" value="C:plasma membrane"/>
    <property type="evidence" value="ECO:0007669"/>
    <property type="project" value="UniProtKB-SubCell"/>
</dbReference>
<dbReference type="InterPro" id="IPR004501">
    <property type="entry name" value="PTS_EIIC_3"/>
</dbReference>
<evidence type="ECO:0000313" key="10">
    <source>
        <dbReference type="EMBL" id="VDG26601.1"/>
    </source>
</evidence>
<evidence type="ECO:0000256" key="7">
    <source>
        <dbReference type="ARBA" id="ARBA00023136"/>
    </source>
</evidence>
<dbReference type="PANTHER" id="PTHR33989:SF4">
    <property type="entry name" value="PTS SYSTEM N,N'-DIACETYLCHITOBIOSE-SPECIFIC EIIC COMPONENT"/>
    <property type="match status" value="1"/>
</dbReference>
<dbReference type="AlphaFoldDB" id="A0A660DUL2"/>
<dbReference type="PROSITE" id="PS51105">
    <property type="entry name" value="PTS_EIIC_TYPE_3"/>
    <property type="match status" value="1"/>
</dbReference>
<dbReference type="GO" id="GO:0008982">
    <property type="term" value="F:protein-N(PI)-phosphohistidine-sugar phosphotransferase activity"/>
    <property type="evidence" value="ECO:0007669"/>
    <property type="project" value="InterPro"/>
</dbReference>
<feature type="transmembrane region" description="Helical" evidence="8">
    <location>
        <begin position="79"/>
        <end position="100"/>
    </location>
</feature>
<feature type="transmembrane region" description="Helical" evidence="8">
    <location>
        <begin position="338"/>
        <end position="358"/>
    </location>
</feature>
<evidence type="ECO:0000259" key="9">
    <source>
        <dbReference type="PROSITE" id="PS51105"/>
    </source>
</evidence>
<keyword evidence="2" id="KW-0813">Transport</keyword>
<organism evidence="10 11">
    <name type="scientific">Lactiplantibacillus mudanjiangensis</name>
    <dbReference type="NCBI Taxonomy" id="1296538"/>
    <lineage>
        <taxon>Bacteria</taxon>
        <taxon>Bacillati</taxon>
        <taxon>Bacillota</taxon>
        <taxon>Bacilli</taxon>
        <taxon>Lactobacillales</taxon>
        <taxon>Lactobacillaceae</taxon>
        <taxon>Lactiplantibacillus</taxon>
    </lineage>
</organism>
<evidence type="ECO:0000256" key="5">
    <source>
        <dbReference type="ARBA" id="ARBA00022692"/>
    </source>
</evidence>
<evidence type="ECO:0000256" key="1">
    <source>
        <dbReference type="ARBA" id="ARBA00004651"/>
    </source>
</evidence>
<dbReference type="Pfam" id="PF02378">
    <property type="entry name" value="PTS_EIIC"/>
    <property type="match status" value="1"/>
</dbReference>
<evidence type="ECO:0000256" key="6">
    <source>
        <dbReference type="ARBA" id="ARBA00022989"/>
    </source>
</evidence>
<reference evidence="10 11" key="1">
    <citation type="submission" date="2018-11" db="EMBL/GenBank/DDBJ databases">
        <authorList>
            <person name="Wuyts S."/>
        </authorList>
    </citation>
    <scope>NUCLEOTIDE SEQUENCE [LARGE SCALE GENOMIC DNA]</scope>
    <source>
        <strain evidence="10">Lactobacillus mudanjiangensis AMBF249</strain>
    </source>
</reference>
<feature type="transmembrane region" description="Helical" evidence="8">
    <location>
        <begin position="230"/>
        <end position="252"/>
    </location>
</feature>
<feature type="transmembrane region" description="Helical" evidence="8">
    <location>
        <begin position="106"/>
        <end position="127"/>
    </location>
</feature>
<keyword evidence="11" id="KW-1185">Reference proteome</keyword>
<dbReference type="InterPro" id="IPR051088">
    <property type="entry name" value="PTS_Sugar-EIIC/EIIB"/>
</dbReference>